<proteinExistence type="predicted"/>
<gene>
    <name evidence="2" type="ORF">CR513_52263</name>
</gene>
<name>A0A371ERZ2_MUCPR</name>
<feature type="region of interest" description="Disordered" evidence="1">
    <location>
        <begin position="54"/>
        <end position="93"/>
    </location>
</feature>
<reference evidence="2" key="1">
    <citation type="submission" date="2018-05" db="EMBL/GenBank/DDBJ databases">
        <title>Draft genome of Mucuna pruriens seed.</title>
        <authorList>
            <person name="Nnadi N.E."/>
            <person name="Vos R."/>
            <person name="Hasami M.H."/>
            <person name="Devisetty U.K."/>
            <person name="Aguiy J.C."/>
        </authorList>
    </citation>
    <scope>NUCLEOTIDE SEQUENCE [LARGE SCALE GENOMIC DNA]</scope>
    <source>
        <strain evidence="2">JCA_2017</strain>
    </source>
</reference>
<sequence>MGEVDVNGEENDRRHDINVKEDGVQDVLRHNLSKELDNEIIDAQVAKDVHKKLPPGYKMESPKNKNVSFHSKVLRSPNNNDDEYKESRKLMYP</sequence>
<comment type="caution">
    <text evidence="2">The sequence shown here is derived from an EMBL/GenBank/DDBJ whole genome shotgun (WGS) entry which is preliminary data.</text>
</comment>
<evidence type="ECO:0000313" key="3">
    <source>
        <dbReference type="Proteomes" id="UP000257109"/>
    </source>
</evidence>
<dbReference type="Proteomes" id="UP000257109">
    <property type="component" value="Unassembled WGS sequence"/>
</dbReference>
<keyword evidence="3" id="KW-1185">Reference proteome</keyword>
<evidence type="ECO:0000313" key="2">
    <source>
        <dbReference type="EMBL" id="RDX68719.1"/>
    </source>
</evidence>
<evidence type="ECO:0000256" key="1">
    <source>
        <dbReference type="SAM" id="MobiDB-lite"/>
    </source>
</evidence>
<protein>
    <submittedName>
        <fullName evidence="2">Uncharacterized protein</fullName>
    </submittedName>
</protein>
<feature type="non-terminal residue" evidence="2">
    <location>
        <position position="1"/>
    </location>
</feature>
<accession>A0A371ERZ2</accession>
<organism evidence="2 3">
    <name type="scientific">Mucuna pruriens</name>
    <name type="common">Velvet bean</name>
    <name type="synonym">Dolichos pruriens</name>
    <dbReference type="NCBI Taxonomy" id="157652"/>
    <lineage>
        <taxon>Eukaryota</taxon>
        <taxon>Viridiplantae</taxon>
        <taxon>Streptophyta</taxon>
        <taxon>Embryophyta</taxon>
        <taxon>Tracheophyta</taxon>
        <taxon>Spermatophyta</taxon>
        <taxon>Magnoliopsida</taxon>
        <taxon>eudicotyledons</taxon>
        <taxon>Gunneridae</taxon>
        <taxon>Pentapetalae</taxon>
        <taxon>rosids</taxon>
        <taxon>fabids</taxon>
        <taxon>Fabales</taxon>
        <taxon>Fabaceae</taxon>
        <taxon>Papilionoideae</taxon>
        <taxon>50 kb inversion clade</taxon>
        <taxon>NPAAA clade</taxon>
        <taxon>indigoferoid/millettioid clade</taxon>
        <taxon>Phaseoleae</taxon>
        <taxon>Mucuna</taxon>
    </lineage>
</organism>
<dbReference type="AlphaFoldDB" id="A0A371ERZ2"/>
<dbReference type="EMBL" id="QJKJ01012420">
    <property type="protein sequence ID" value="RDX68719.1"/>
    <property type="molecule type" value="Genomic_DNA"/>
</dbReference>